<dbReference type="Gene3D" id="1.10.760.10">
    <property type="entry name" value="Cytochrome c-like domain"/>
    <property type="match status" value="1"/>
</dbReference>
<gene>
    <name evidence="10" type="ORF">DEU29_11529</name>
</gene>
<keyword evidence="4" id="KW-0249">Electron transport</keyword>
<feature type="region of interest" description="Disordered" evidence="7">
    <location>
        <begin position="46"/>
        <end position="67"/>
    </location>
</feature>
<protein>
    <submittedName>
        <fullName evidence="10">Cytochrome c5</fullName>
    </submittedName>
</protein>
<dbReference type="SUPFAM" id="SSF46626">
    <property type="entry name" value="Cytochrome c"/>
    <property type="match status" value="1"/>
</dbReference>
<feature type="domain" description="Cytochrome c" evidence="9">
    <location>
        <begin position="63"/>
        <end position="143"/>
    </location>
</feature>
<keyword evidence="8" id="KW-0732">Signal</keyword>
<keyword evidence="2 6" id="KW-0349">Heme</keyword>
<proteinExistence type="predicted"/>
<name>A0A4R6P0Q9_9GAMM</name>
<feature type="chain" id="PRO_5020786569" evidence="8">
    <location>
        <begin position="27"/>
        <end position="143"/>
    </location>
</feature>
<dbReference type="GO" id="GO:0020037">
    <property type="term" value="F:heme binding"/>
    <property type="evidence" value="ECO:0007669"/>
    <property type="project" value="InterPro"/>
</dbReference>
<sequence>MKRIKSLASKGLIASIAAVFAVAAGAASVQDKMSKEAIEKRIEPAAQHYVAGEQSDQQASSGGGARSGEQVYNTFCAACHTSGVMGAPKINNAEDWEPRLAQGMDTVLKHAIEGYNAMPPKGTCSDCSDDEIQAAIDYMIADI</sequence>
<dbReference type="InterPro" id="IPR002323">
    <property type="entry name" value="Cyt_CIE"/>
</dbReference>
<evidence type="ECO:0000313" key="11">
    <source>
        <dbReference type="Proteomes" id="UP000295531"/>
    </source>
</evidence>
<feature type="compositionally biased region" description="Low complexity" evidence="7">
    <location>
        <begin position="51"/>
        <end position="60"/>
    </location>
</feature>
<dbReference type="InterPro" id="IPR036909">
    <property type="entry name" value="Cyt_c-like_dom_sf"/>
</dbReference>
<keyword evidence="5 6" id="KW-0408">Iron</keyword>
<evidence type="ECO:0000256" key="7">
    <source>
        <dbReference type="SAM" id="MobiDB-lite"/>
    </source>
</evidence>
<evidence type="ECO:0000313" key="10">
    <source>
        <dbReference type="EMBL" id="TDP30746.1"/>
    </source>
</evidence>
<reference evidence="10 11" key="1">
    <citation type="submission" date="2019-03" db="EMBL/GenBank/DDBJ databases">
        <title>Freshwater and sediment microbial communities from various areas in North America, analyzing microbe dynamics in response to fracking.</title>
        <authorList>
            <person name="Lamendella R."/>
        </authorList>
    </citation>
    <scope>NUCLEOTIDE SEQUENCE [LARGE SCALE GENOMIC DNA]</scope>
    <source>
        <strain evidence="10 11">18_TX</strain>
    </source>
</reference>
<feature type="signal peptide" evidence="8">
    <location>
        <begin position="1"/>
        <end position="26"/>
    </location>
</feature>
<dbReference type="PRINTS" id="PR00607">
    <property type="entry name" value="CYTCHROMECIE"/>
</dbReference>
<keyword evidence="3 6" id="KW-0479">Metal-binding</keyword>
<organism evidence="10 11">
    <name type="scientific">Idiomarina aquatica</name>
    <dbReference type="NCBI Taxonomy" id="1327752"/>
    <lineage>
        <taxon>Bacteria</taxon>
        <taxon>Pseudomonadati</taxon>
        <taxon>Pseudomonadota</taxon>
        <taxon>Gammaproteobacteria</taxon>
        <taxon>Alteromonadales</taxon>
        <taxon>Idiomarinaceae</taxon>
        <taxon>Idiomarina</taxon>
    </lineage>
</organism>
<dbReference type="PANTHER" id="PTHR40942">
    <property type="match status" value="1"/>
</dbReference>
<evidence type="ECO:0000256" key="6">
    <source>
        <dbReference type="PROSITE-ProRule" id="PRU00433"/>
    </source>
</evidence>
<dbReference type="Proteomes" id="UP000295531">
    <property type="component" value="Unassembled WGS sequence"/>
</dbReference>
<accession>A0A4R6P0Q9</accession>
<dbReference type="GO" id="GO:0005506">
    <property type="term" value="F:iron ion binding"/>
    <property type="evidence" value="ECO:0007669"/>
    <property type="project" value="InterPro"/>
</dbReference>
<dbReference type="PANTHER" id="PTHR40942:SF4">
    <property type="entry name" value="CYTOCHROME C5"/>
    <property type="match status" value="1"/>
</dbReference>
<dbReference type="AlphaFoldDB" id="A0A4R6P0Q9"/>
<evidence type="ECO:0000256" key="2">
    <source>
        <dbReference type="ARBA" id="ARBA00022617"/>
    </source>
</evidence>
<dbReference type="PROSITE" id="PS51007">
    <property type="entry name" value="CYTC"/>
    <property type="match status" value="1"/>
</dbReference>
<dbReference type="InterPro" id="IPR009056">
    <property type="entry name" value="Cyt_c-like_dom"/>
</dbReference>
<evidence type="ECO:0000256" key="3">
    <source>
        <dbReference type="ARBA" id="ARBA00022723"/>
    </source>
</evidence>
<keyword evidence="1" id="KW-0813">Transport</keyword>
<dbReference type="EMBL" id="SNXI01000015">
    <property type="protein sequence ID" value="TDP30746.1"/>
    <property type="molecule type" value="Genomic_DNA"/>
</dbReference>
<dbReference type="GO" id="GO:0009055">
    <property type="term" value="F:electron transfer activity"/>
    <property type="evidence" value="ECO:0007669"/>
    <property type="project" value="InterPro"/>
</dbReference>
<evidence type="ECO:0000256" key="4">
    <source>
        <dbReference type="ARBA" id="ARBA00022982"/>
    </source>
</evidence>
<evidence type="ECO:0000256" key="1">
    <source>
        <dbReference type="ARBA" id="ARBA00022448"/>
    </source>
</evidence>
<evidence type="ECO:0000256" key="5">
    <source>
        <dbReference type="ARBA" id="ARBA00023004"/>
    </source>
</evidence>
<evidence type="ECO:0000259" key="9">
    <source>
        <dbReference type="PROSITE" id="PS51007"/>
    </source>
</evidence>
<dbReference type="Pfam" id="PF13442">
    <property type="entry name" value="Cytochrome_CBB3"/>
    <property type="match status" value="1"/>
</dbReference>
<keyword evidence="11" id="KW-1185">Reference proteome</keyword>
<evidence type="ECO:0000256" key="8">
    <source>
        <dbReference type="SAM" id="SignalP"/>
    </source>
</evidence>
<comment type="caution">
    <text evidence="10">The sequence shown here is derived from an EMBL/GenBank/DDBJ whole genome shotgun (WGS) entry which is preliminary data.</text>
</comment>